<feature type="region of interest" description="Disordered" evidence="2">
    <location>
        <begin position="718"/>
        <end position="759"/>
    </location>
</feature>
<dbReference type="InterPro" id="IPR050697">
    <property type="entry name" value="Adenylyl/Guanylyl_Cyclase_3/4"/>
</dbReference>
<dbReference type="PROSITE" id="PS50125">
    <property type="entry name" value="GUANYLATE_CYCLASE_2"/>
    <property type="match status" value="1"/>
</dbReference>
<evidence type="ECO:0000256" key="2">
    <source>
        <dbReference type="SAM" id="MobiDB-lite"/>
    </source>
</evidence>
<feature type="domain" description="Guanylate cyclase" evidence="3">
    <location>
        <begin position="18"/>
        <end position="132"/>
    </location>
</feature>
<feature type="region of interest" description="Disordered" evidence="2">
    <location>
        <begin position="537"/>
        <end position="562"/>
    </location>
</feature>
<sequence>METNTQSSELRGHRTLATVVFTDCVGFSARMSRDEDHTLDLIRRDLKLMQKVCEKYEGRVLKSTGDGLLMYFISAIRAVKCALEIQEKIGEATAVLSERDSLKHRIGVHLADMFITDTDVMGNGVNIAARLQAEADPGGIIISQTVYDVVKNGLQITTQFLGPRKLKNIDEVVPAYKVLLHPEEEPQDSLGLVVENLQNNKNQLRIRKLIYYACKNVWESDTNSLNSLDLHGLLQDLVKLAPNPNQLQNFLHSAVKTLSKPAEYGAIANLILAEAGRLYPATSTPVELDGSTTQVTAHREMPHVVSPEAETLYSRVAQTIERSSNLSRIKKLCYYVCRNKWESNPDQLNAVSMTTLVAEAHHLFPTAERLQTTLDRFVQTLSKSAEYQLVANTILQQFYPLYHSQAEAPASHTMQSPALPPQEPAASAPVEPDPSQICREVGTALEQEQNLLRIKKLMLYLCDRRWENNASALNNLNTESLVRQLYQIAPAGKQLEEALGSVVRTLSKPAEYGAIAHTILRHMTPLYPGYELPAAPAEAPPPAAESSVAEMSATQPAGSHQTPVAEPLFSLFDARLDIMRNANPLCAKILLFSALRGEFTFSYQDWLNLKAIDLDGLLRETLNQCRSYTDLEDLLYRAARKQPNPDEYVHTATRLIKSLRFFYVHGSIPVTVPPLVEDTDITPVDNSETRMAESTPTALQGLDEMTCQLANRYSNPDVADLSGKTQPDVPPVSEAIATSDWLVSSNPPSDPGVANNGAE</sequence>
<dbReference type="EMBL" id="DSRU01000183">
    <property type="protein sequence ID" value="HFM98595.1"/>
    <property type="molecule type" value="Genomic_DNA"/>
</dbReference>
<dbReference type="GO" id="GO:0004016">
    <property type="term" value="F:adenylate cyclase activity"/>
    <property type="evidence" value="ECO:0007669"/>
    <property type="project" value="UniProtKB-ARBA"/>
</dbReference>
<feature type="compositionally biased region" description="Low complexity" evidence="2">
    <location>
        <begin position="544"/>
        <end position="553"/>
    </location>
</feature>
<dbReference type="SMART" id="SM00044">
    <property type="entry name" value="CYCc"/>
    <property type="match status" value="1"/>
</dbReference>
<dbReference type="Gene3D" id="3.30.70.1230">
    <property type="entry name" value="Nucleotide cyclase"/>
    <property type="match status" value="1"/>
</dbReference>
<evidence type="ECO:0000259" key="3">
    <source>
        <dbReference type="PROSITE" id="PS50125"/>
    </source>
</evidence>
<accession>A0A7C3PFJ7</accession>
<dbReference type="PANTHER" id="PTHR43081:SF19">
    <property type="entry name" value="PH-SENSITIVE ADENYLATE CYCLASE RV1264"/>
    <property type="match status" value="1"/>
</dbReference>
<dbReference type="SUPFAM" id="SSF55073">
    <property type="entry name" value="Nucleotide cyclase"/>
    <property type="match status" value="1"/>
</dbReference>
<dbReference type="Pfam" id="PF00211">
    <property type="entry name" value="Guanylate_cyc"/>
    <property type="match status" value="1"/>
</dbReference>
<evidence type="ECO:0000256" key="1">
    <source>
        <dbReference type="ARBA" id="ARBA00005381"/>
    </source>
</evidence>
<name>A0A7C3PFJ7_9CYAN</name>
<gene>
    <name evidence="4" type="ORF">ENR64_12735</name>
</gene>
<dbReference type="InterPro" id="IPR029787">
    <property type="entry name" value="Nucleotide_cyclase"/>
</dbReference>
<feature type="region of interest" description="Disordered" evidence="2">
    <location>
        <begin position="409"/>
        <end position="433"/>
    </location>
</feature>
<dbReference type="GO" id="GO:0006171">
    <property type="term" value="P:cAMP biosynthetic process"/>
    <property type="evidence" value="ECO:0007669"/>
    <property type="project" value="TreeGrafter"/>
</dbReference>
<proteinExistence type="inferred from homology"/>
<comment type="similarity">
    <text evidence="1">Belongs to the adenylyl cyclase class-3 family.</text>
</comment>
<evidence type="ECO:0000313" key="4">
    <source>
        <dbReference type="EMBL" id="HFM98595.1"/>
    </source>
</evidence>
<dbReference type="CDD" id="cd07302">
    <property type="entry name" value="CHD"/>
    <property type="match status" value="1"/>
</dbReference>
<dbReference type="PANTHER" id="PTHR43081">
    <property type="entry name" value="ADENYLATE CYCLASE, TERMINAL-DIFFERENTIATION SPECIFIC-RELATED"/>
    <property type="match status" value="1"/>
</dbReference>
<dbReference type="InterPro" id="IPR001054">
    <property type="entry name" value="A/G_cyclase"/>
</dbReference>
<dbReference type="GO" id="GO:0035556">
    <property type="term" value="P:intracellular signal transduction"/>
    <property type="evidence" value="ECO:0007669"/>
    <property type="project" value="InterPro"/>
</dbReference>
<protein>
    <submittedName>
        <fullName evidence="4">Adenylate/guanylate cyclase domain-containing protein</fullName>
    </submittedName>
</protein>
<comment type="caution">
    <text evidence="4">The sequence shown here is derived from an EMBL/GenBank/DDBJ whole genome shotgun (WGS) entry which is preliminary data.</text>
</comment>
<organism evidence="4">
    <name type="scientific">Oscillatoriales cyanobacterium SpSt-418</name>
    <dbReference type="NCBI Taxonomy" id="2282169"/>
    <lineage>
        <taxon>Bacteria</taxon>
        <taxon>Bacillati</taxon>
        <taxon>Cyanobacteriota</taxon>
        <taxon>Cyanophyceae</taxon>
        <taxon>Oscillatoriophycideae</taxon>
        <taxon>Oscillatoriales</taxon>
    </lineage>
</organism>
<dbReference type="AlphaFoldDB" id="A0A7C3PFJ7"/>
<reference evidence="4" key="1">
    <citation type="journal article" date="2020" name="mSystems">
        <title>Genome- and Community-Level Interaction Insights into Carbon Utilization and Element Cycling Functions of Hydrothermarchaeota in Hydrothermal Sediment.</title>
        <authorList>
            <person name="Zhou Z."/>
            <person name="Liu Y."/>
            <person name="Xu W."/>
            <person name="Pan J."/>
            <person name="Luo Z.H."/>
            <person name="Li M."/>
        </authorList>
    </citation>
    <scope>NUCLEOTIDE SEQUENCE [LARGE SCALE GENOMIC DNA]</scope>
    <source>
        <strain evidence="4">SpSt-418</strain>
    </source>
</reference>